<name>A0A1D3RKJ5_9CAUD</name>
<evidence type="ECO:0000313" key="1">
    <source>
        <dbReference type="EMBL" id="SCN45733.1"/>
    </source>
</evidence>
<dbReference type="EMBL" id="LT614807">
    <property type="protein sequence ID" value="SCN45733.1"/>
    <property type="molecule type" value="Genomic_DNA"/>
</dbReference>
<reference evidence="2" key="1">
    <citation type="submission" date="2016-09" db="EMBL/GenBank/DDBJ databases">
        <authorList>
            <person name="Kajsik M."/>
        </authorList>
    </citation>
    <scope>NUCLEOTIDE SEQUENCE [LARGE SCALE GENOMIC DNA]</scope>
</reference>
<protein>
    <submittedName>
        <fullName evidence="1">Uncharacterized protein</fullName>
    </submittedName>
</protein>
<sequence>MFEGTPQEQLARQIASLKSQFSSDGTPLYPEGTVITLPYKDENDVIQYEEITL</sequence>
<dbReference type="RefSeq" id="YP_010091655.1">
    <property type="nucleotide sequence ID" value="NC_055726.1"/>
</dbReference>
<dbReference type="KEGG" id="vg:65109187"/>
<organism evidence="1 2">
    <name type="scientific">Cronobacter phage Pet-CM3-4</name>
    <dbReference type="NCBI Taxonomy" id="1892569"/>
    <lineage>
        <taxon>Viruses</taxon>
        <taxon>Duplodnaviria</taxon>
        <taxon>Heunggongvirae</taxon>
        <taxon>Uroviricota</taxon>
        <taxon>Caudoviricetes</taxon>
        <taxon>Pantevenvirales</taxon>
        <taxon>Straboviridae</taxon>
        <taxon>Tevenvirinae</taxon>
        <taxon>Karamvirus</taxon>
        <taxon>Karamvirus petcm34</taxon>
    </lineage>
</organism>
<keyword evidence="2" id="KW-1185">Reference proteome</keyword>
<dbReference type="Proteomes" id="UP000279601">
    <property type="component" value="Segment"/>
</dbReference>
<accession>A0A1D3RKJ5</accession>
<evidence type="ECO:0000313" key="2">
    <source>
        <dbReference type="Proteomes" id="UP000279601"/>
    </source>
</evidence>
<dbReference type="GeneID" id="65109187"/>
<proteinExistence type="predicted"/>